<dbReference type="Pfam" id="PF13304">
    <property type="entry name" value="AAA_21"/>
    <property type="match status" value="1"/>
</dbReference>
<dbReference type="EMBL" id="ATDL01000015">
    <property type="protein sequence ID" value="ERJ58817.1"/>
    <property type="molecule type" value="Genomic_DNA"/>
</dbReference>
<comment type="caution">
    <text evidence="2">The sequence shown here is derived from an EMBL/GenBank/DDBJ whole genome shotgun (WGS) entry which is preliminary data.</text>
</comment>
<evidence type="ECO:0000259" key="1">
    <source>
        <dbReference type="Pfam" id="PF13304"/>
    </source>
</evidence>
<dbReference type="PANTHER" id="PTHR43581">
    <property type="entry name" value="ATP/GTP PHOSPHATASE"/>
    <property type="match status" value="1"/>
</dbReference>
<dbReference type="InterPro" id="IPR003959">
    <property type="entry name" value="ATPase_AAA_core"/>
</dbReference>
<dbReference type="Proteomes" id="UP000016584">
    <property type="component" value="Unassembled WGS sequence"/>
</dbReference>
<sequence>MLNVNIVQNEVYNLLVRHWQIDPSFRFTFRKSNRGSRLDKGYWFYGNEWYLAVSFWTGMDWKNKTPNIIFVILLDSGKTYLEINTSDSDEKRRFITNFFVNELGLMPNGIRYQKSYQDNYLVSLENFIQTDKIIIDNIITENAKSFFSKINDGIYFIEAVDFEGQKEKIDRYRENNLIHASVDTQKPIKICTIEILNYGPIKNIHISEIPFSSQWIFFTGENGTGKTSILRAIATAICNQKIHASKSESENAKITIELSSSTLNITSYTYPYNRIIEESAFPLTKGFAAYGQSRLKTTHGLDSKSLKSISTELTSSLFNDETALIDLQYQFDVWNSQQNSQFSKRKNYITEILTDILPNLYDIKFDDQIEDKAVTTYIEKDHDGAEFTKVTFNKLASGLKSMIAMIGDILIRLYNQQPDINDPSEFTGIVLIDEIDIHLHPKLQKQIVQQLSKTFPKVQFIASTHSPISFLGAPKNSQIYRVERNSVEGVKIKRLDELLELGDLLPNTILTSPIFGFDDIVPESHDQKRLIRTETTYSDIELNDIVQKRILSFLTDEKEQQLIDLFKSRRQ</sequence>
<gene>
    <name evidence="2" type="ORF">M472_08550</name>
</gene>
<dbReference type="InterPro" id="IPR027417">
    <property type="entry name" value="P-loop_NTPase"/>
</dbReference>
<reference evidence="2 3" key="1">
    <citation type="journal article" date="2013" name="Genome Announc.">
        <title>The Draft Genome Sequence of Sphingomonas paucimobilis Strain HER1398 (Proteobacteria), Host to the Giant PAU Phage, Indicates That It Is a Member of the Genus Sphingobacterium (Bacteroidetes).</title>
        <authorList>
            <person name="White R.A.III."/>
            <person name="Suttle C.A."/>
        </authorList>
    </citation>
    <scope>NUCLEOTIDE SEQUENCE [LARGE SCALE GENOMIC DNA]</scope>
    <source>
        <strain evidence="2 3">HER1398</strain>
    </source>
</reference>
<accession>U2HTH6</accession>
<protein>
    <submittedName>
        <fullName evidence="2">ATPase</fullName>
    </submittedName>
</protein>
<dbReference type="OrthoDB" id="9805802at2"/>
<dbReference type="GO" id="GO:0016887">
    <property type="term" value="F:ATP hydrolysis activity"/>
    <property type="evidence" value="ECO:0007669"/>
    <property type="project" value="InterPro"/>
</dbReference>
<dbReference type="RefSeq" id="WP_021070310.1">
    <property type="nucleotide sequence ID" value="NZ_ATDL01000015.1"/>
</dbReference>
<dbReference type="SUPFAM" id="SSF52540">
    <property type="entry name" value="P-loop containing nucleoside triphosphate hydrolases"/>
    <property type="match status" value="1"/>
</dbReference>
<dbReference type="InterPro" id="IPR051396">
    <property type="entry name" value="Bact_Antivir_Def_Nuclease"/>
</dbReference>
<name>U2HTH6_9SPHI</name>
<dbReference type="Gene3D" id="3.40.50.300">
    <property type="entry name" value="P-loop containing nucleotide triphosphate hydrolases"/>
    <property type="match status" value="1"/>
</dbReference>
<dbReference type="GO" id="GO:0005524">
    <property type="term" value="F:ATP binding"/>
    <property type="evidence" value="ECO:0007669"/>
    <property type="project" value="InterPro"/>
</dbReference>
<dbReference type="PATRIC" id="fig|1346330.5.peg.2148"/>
<keyword evidence="3" id="KW-1185">Reference proteome</keyword>
<dbReference type="AlphaFoldDB" id="U2HTH6"/>
<dbReference type="STRING" id="1346330.M472_08550"/>
<feature type="domain" description="ATPase AAA-type core" evidence="1">
    <location>
        <begin position="217"/>
        <end position="467"/>
    </location>
</feature>
<organism evidence="2 3">
    <name type="scientific">Sphingobacterium paucimobilis HER1398</name>
    <dbReference type="NCBI Taxonomy" id="1346330"/>
    <lineage>
        <taxon>Bacteria</taxon>
        <taxon>Pseudomonadati</taxon>
        <taxon>Bacteroidota</taxon>
        <taxon>Sphingobacteriia</taxon>
        <taxon>Sphingobacteriales</taxon>
        <taxon>Sphingobacteriaceae</taxon>
        <taxon>Sphingobacterium</taxon>
    </lineage>
</organism>
<evidence type="ECO:0000313" key="2">
    <source>
        <dbReference type="EMBL" id="ERJ58817.1"/>
    </source>
</evidence>
<dbReference type="eggNOG" id="COG3950">
    <property type="taxonomic scope" value="Bacteria"/>
</dbReference>
<evidence type="ECO:0000313" key="3">
    <source>
        <dbReference type="Proteomes" id="UP000016584"/>
    </source>
</evidence>
<dbReference type="PANTHER" id="PTHR43581:SF2">
    <property type="entry name" value="EXCINUCLEASE ATPASE SUBUNIT"/>
    <property type="match status" value="1"/>
</dbReference>
<proteinExistence type="predicted"/>